<dbReference type="Proteomes" id="UP000295293">
    <property type="component" value="Unassembled WGS sequence"/>
</dbReference>
<feature type="domain" description="Intradiol ring-cleavage dioxygenases" evidence="5">
    <location>
        <begin position="61"/>
        <end position="171"/>
    </location>
</feature>
<keyword evidence="7" id="KW-1185">Reference proteome</keyword>
<dbReference type="PANTHER" id="PTHR33711">
    <property type="entry name" value="DIOXYGENASE, PUTATIVE (AFU_ORTHOLOGUE AFUA_2G02910)-RELATED"/>
    <property type="match status" value="1"/>
</dbReference>
<dbReference type="PROSITE" id="PS51318">
    <property type="entry name" value="TAT"/>
    <property type="match status" value="1"/>
</dbReference>
<proteinExistence type="inferred from homology"/>
<dbReference type="InterPro" id="IPR000627">
    <property type="entry name" value="Intradiol_dOase_C"/>
</dbReference>
<evidence type="ECO:0000313" key="7">
    <source>
        <dbReference type="Proteomes" id="UP000295293"/>
    </source>
</evidence>
<dbReference type="InterPro" id="IPR015889">
    <property type="entry name" value="Intradiol_dOase_core"/>
</dbReference>
<organism evidence="6 7">
    <name type="scientific">Tahibacter aquaticus</name>
    <dbReference type="NCBI Taxonomy" id="520092"/>
    <lineage>
        <taxon>Bacteria</taxon>
        <taxon>Pseudomonadati</taxon>
        <taxon>Pseudomonadota</taxon>
        <taxon>Gammaproteobacteria</taxon>
        <taxon>Lysobacterales</taxon>
        <taxon>Rhodanobacteraceae</taxon>
        <taxon>Tahibacter</taxon>
    </lineage>
</organism>
<evidence type="ECO:0000313" key="6">
    <source>
        <dbReference type="EMBL" id="TDR39962.1"/>
    </source>
</evidence>
<keyword evidence="4" id="KW-0732">Signal</keyword>
<dbReference type="EMBL" id="SNZH01000014">
    <property type="protein sequence ID" value="TDR39962.1"/>
    <property type="molecule type" value="Genomic_DNA"/>
</dbReference>
<dbReference type="GO" id="GO:0016702">
    <property type="term" value="F:oxidoreductase activity, acting on single donors with incorporation of molecular oxygen, incorporation of two atoms of oxygen"/>
    <property type="evidence" value="ECO:0007669"/>
    <property type="project" value="InterPro"/>
</dbReference>
<reference evidence="6 7" key="1">
    <citation type="submission" date="2019-03" db="EMBL/GenBank/DDBJ databases">
        <title>Genomic Encyclopedia of Type Strains, Phase IV (KMG-IV): sequencing the most valuable type-strain genomes for metagenomic binning, comparative biology and taxonomic classification.</title>
        <authorList>
            <person name="Goeker M."/>
        </authorList>
    </citation>
    <scope>NUCLEOTIDE SEQUENCE [LARGE SCALE GENOMIC DNA]</scope>
    <source>
        <strain evidence="6 7">DSM 21667</strain>
    </source>
</reference>
<protein>
    <submittedName>
        <fullName evidence="6">Protocatechuate 3,4-dioxygenase beta subunit</fullName>
    </submittedName>
</protein>
<comment type="similarity">
    <text evidence="1">Belongs to the intradiol ring-cleavage dioxygenase family.</text>
</comment>
<keyword evidence="2 6" id="KW-0223">Dioxygenase</keyword>
<dbReference type="AlphaFoldDB" id="A0A4R6YQG1"/>
<dbReference type="SUPFAM" id="SSF49482">
    <property type="entry name" value="Aromatic compound dioxygenase"/>
    <property type="match status" value="1"/>
</dbReference>
<evidence type="ECO:0000256" key="1">
    <source>
        <dbReference type="ARBA" id="ARBA00007825"/>
    </source>
</evidence>
<feature type="chain" id="PRO_5020960126" evidence="4">
    <location>
        <begin position="28"/>
        <end position="221"/>
    </location>
</feature>
<dbReference type="InterPro" id="IPR050770">
    <property type="entry name" value="Intradiol_RC_Dioxygenase"/>
</dbReference>
<dbReference type="Pfam" id="PF00775">
    <property type="entry name" value="Dioxygenase_C"/>
    <property type="match status" value="1"/>
</dbReference>
<dbReference type="OrthoDB" id="9805815at2"/>
<gene>
    <name evidence="6" type="ORF">DFR29_11413</name>
</gene>
<dbReference type="Gene3D" id="2.60.130.10">
    <property type="entry name" value="Aromatic compound dioxygenase"/>
    <property type="match status" value="1"/>
</dbReference>
<name>A0A4R6YQG1_9GAMM</name>
<dbReference type="GO" id="GO:0008199">
    <property type="term" value="F:ferric iron binding"/>
    <property type="evidence" value="ECO:0007669"/>
    <property type="project" value="InterPro"/>
</dbReference>
<accession>A0A4R6YQG1</accession>
<sequence length="221" mass="23568">MTTAPPFERRDFLLLLASGLAAGAAWAAPAEPIVGLPCEGCDAVFAGMPATFASSARIAPAGQPGEALQVQGQVLDAQGRPAAGIVIYAYHTDASGHYPSAAALRGSSAEPHGRLRSWVRSDAQGRYRFDSIRPGGYPGRIDPQHIHLHVIEPGRCTYYIDDIHFSDDARLAPYRARHTAALRGGSGLAEPRRDRSGTWQVTRDIRLGLNIPGYASCALSP</sequence>
<evidence type="ECO:0000256" key="4">
    <source>
        <dbReference type="SAM" id="SignalP"/>
    </source>
</evidence>
<keyword evidence="3" id="KW-0560">Oxidoreductase</keyword>
<comment type="caution">
    <text evidence="6">The sequence shown here is derived from an EMBL/GenBank/DDBJ whole genome shotgun (WGS) entry which is preliminary data.</text>
</comment>
<evidence type="ECO:0000256" key="2">
    <source>
        <dbReference type="ARBA" id="ARBA00022964"/>
    </source>
</evidence>
<dbReference type="InterPro" id="IPR006311">
    <property type="entry name" value="TAT_signal"/>
</dbReference>
<feature type="signal peptide" evidence="4">
    <location>
        <begin position="1"/>
        <end position="27"/>
    </location>
</feature>
<dbReference type="RefSeq" id="WP_133820455.1">
    <property type="nucleotide sequence ID" value="NZ_SNZH01000014.1"/>
</dbReference>
<evidence type="ECO:0000256" key="3">
    <source>
        <dbReference type="ARBA" id="ARBA00023002"/>
    </source>
</evidence>
<evidence type="ECO:0000259" key="5">
    <source>
        <dbReference type="Pfam" id="PF00775"/>
    </source>
</evidence>
<dbReference type="PANTHER" id="PTHR33711:SF7">
    <property type="entry name" value="INTRADIOL RING-CLEAVAGE DIOXYGENASES DOMAIN-CONTAINING PROTEIN-RELATED"/>
    <property type="match status" value="1"/>
</dbReference>